<dbReference type="AlphaFoldDB" id="A0A5C3N2I6"/>
<keyword evidence="2 9" id="KW-0479">Metal-binding</keyword>
<dbReference type="Gene3D" id="3.60.10.10">
    <property type="entry name" value="Endonuclease/exonuclease/phosphatase"/>
    <property type="match status" value="1"/>
</dbReference>
<keyword evidence="3 11" id="KW-0863">Zinc-finger</keyword>
<evidence type="ECO:0000256" key="1">
    <source>
        <dbReference type="ARBA" id="ARBA00007092"/>
    </source>
</evidence>
<name>A0A5C3N2I6_9AGAM</name>
<dbReference type="PANTHER" id="PTHR22748">
    <property type="entry name" value="AP ENDONUCLEASE"/>
    <property type="match status" value="1"/>
</dbReference>
<gene>
    <name evidence="15" type="ORF">OE88DRAFT_1629166</name>
</gene>
<dbReference type="GO" id="GO:0006284">
    <property type="term" value="P:base-excision repair"/>
    <property type="evidence" value="ECO:0007669"/>
    <property type="project" value="TreeGrafter"/>
</dbReference>
<dbReference type="EMBL" id="ML213510">
    <property type="protein sequence ID" value="TFK51939.1"/>
    <property type="molecule type" value="Genomic_DNA"/>
</dbReference>
<protein>
    <recommendedName>
        <fullName evidence="12">DNA-(apurinic or apyrimidinic site) endonuclease</fullName>
        <ecNumber evidence="12">3.1.-.-</ecNumber>
    </recommendedName>
</protein>
<feature type="region of interest" description="Disordered" evidence="13">
    <location>
        <begin position="359"/>
        <end position="457"/>
    </location>
</feature>
<dbReference type="STRING" id="5364.A0A5C3N2I6"/>
<evidence type="ECO:0000256" key="13">
    <source>
        <dbReference type="SAM" id="MobiDB-lite"/>
    </source>
</evidence>
<feature type="binding site" evidence="9">
    <location>
        <position position="297"/>
    </location>
    <ligand>
        <name>Mg(2+)</name>
        <dbReference type="ChEBI" id="CHEBI:18420"/>
        <label>1</label>
    </ligand>
</feature>
<keyword evidence="5" id="KW-0862">Zinc</keyword>
<dbReference type="InterPro" id="IPR005135">
    <property type="entry name" value="Endo/exonuclease/phosphatase"/>
</dbReference>
<feature type="compositionally biased region" description="Polar residues" evidence="13">
    <location>
        <begin position="390"/>
        <end position="407"/>
    </location>
</feature>
<evidence type="ECO:0000256" key="2">
    <source>
        <dbReference type="ARBA" id="ARBA00022723"/>
    </source>
</evidence>
<keyword evidence="7" id="KW-0539">Nucleus</keyword>
<feature type="region of interest" description="Disordered" evidence="13">
    <location>
        <begin position="90"/>
        <end position="111"/>
    </location>
</feature>
<feature type="site" description="Interaction with DNA substrate" evidence="10">
    <location>
        <position position="297"/>
    </location>
</feature>
<feature type="compositionally biased region" description="Polar residues" evidence="13">
    <location>
        <begin position="416"/>
        <end position="433"/>
    </location>
</feature>
<evidence type="ECO:0000256" key="4">
    <source>
        <dbReference type="ARBA" id="ARBA00022801"/>
    </source>
</evidence>
<keyword evidence="9" id="KW-0464">Manganese</keyword>
<dbReference type="InterPro" id="IPR004808">
    <property type="entry name" value="AP_endonuc_1"/>
</dbReference>
<dbReference type="GO" id="GO:0003906">
    <property type="term" value="F:DNA-(apurinic or apyrimidinic site) endonuclease activity"/>
    <property type="evidence" value="ECO:0007669"/>
    <property type="project" value="TreeGrafter"/>
</dbReference>
<dbReference type="SUPFAM" id="SSF56219">
    <property type="entry name" value="DNase I-like"/>
    <property type="match status" value="1"/>
</dbReference>
<dbReference type="GO" id="GO:0008311">
    <property type="term" value="F:double-stranded DNA 3'-5' DNA exonuclease activity"/>
    <property type="evidence" value="ECO:0007669"/>
    <property type="project" value="TreeGrafter"/>
</dbReference>
<feature type="active site" description="Proton donor/acceptor" evidence="8">
    <location>
        <position position="196"/>
    </location>
</feature>
<comment type="cofactor">
    <cofactor evidence="9 12">
        <name>Mg(2+)</name>
        <dbReference type="ChEBI" id="CHEBI:18420"/>
    </cofactor>
    <cofactor evidence="9 12">
        <name>Mn(2+)</name>
        <dbReference type="ChEBI" id="CHEBI:29035"/>
    </cofactor>
    <text evidence="9 12">Probably binds two magnesium or manganese ions per subunit.</text>
</comment>
<dbReference type="EC" id="3.1.-.-" evidence="12"/>
<dbReference type="GO" id="GO:0005634">
    <property type="term" value="C:nucleus"/>
    <property type="evidence" value="ECO:0007669"/>
    <property type="project" value="TreeGrafter"/>
</dbReference>
<accession>A0A5C3N2I6</accession>
<evidence type="ECO:0000256" key="11">
    <source>
        <dbReference type="PROSITE-ProRule" id="PRU01343"/>
    </source>
</evidence>
<evidence type="ECO:0000256" key="7">
    <source>
        <dbReference type="ARBA" id="ARBA00023242"/>
    </source>
</evidence>
<feature type="binding site" evidence="9">
    <location>
        <position position="42"/>
    </location>
    <ligand>
        <name>Mg(2+)</name>
        <dbReference type="ChEBI" id="CHEBI:18420"/>
        <label>1</label>
    </ligand>
</feature>
<dbReference type="Proteomes" id="UP000305948">
    <property type="component" value="Unassembled WGS sequence"/>
</dbReference>
<evidence type="ECO:0000313" key="15">
    <source>
        <dbReference type="EMBL" id="TFK51939.1"/>
    </source>
</evidence>
<dbReference type="PROSITE" id="PS51999">
    <property type="entry name" value="ZF_GRF"/>
    <property type="match status" value="1"/>
</dbReference>
<dbReference type="GO" id="GO:0008270">
    <property type="term" value="F:zinc ion binding"/>
    <property type="evidence" value="ECO:0007669"/>
    <property type="project" value="UniProtKB-KW"/>
</dbReference>
<evidence type="ECO:0000256" key="6">
    <source>
        <dbReference type="ARBA" id="ARBA00022842"/>
    </source>
</evidence>
<comment type="similarity">
    <text evidence="1 12">Belongs to the DNA repair enzymes AP/ExoA family.</text>
</comment>
<keyword evidence="4" id="KW-0378">Hydrolase</keyword>
<evidence type="ECO:0000256" key="3">
    <source>
        <dbReference type="ARBA" id="ARBA00022771"/>
    </source>
</evidence>
<dbReference type="PROSITE" id="PS51435">
    <property type="entry name" value="AP_NUCLEASE_F1_4"/>
    <property type="match status" value="1"/>
</dbReference>
<evidence type="ECO:0000313" key="16">
    <source>
        <dbReference type="Proteomes" id="UP000305948"/>
    </source>
</evidence>
<keyword evidence="12" id="KW-0227">DNA damage</keyword>
<sequence length="613" mass="68046">MRILSWNINGVKTLPQYHPWNTFKTFEAVLEELKADVICFQEMKTSRSAIQQAAALPGRFNAFFSFPVNKGGYSGVAVYTDSHTAIPLKAEEGLSGRIQPRPPLSPEERVSSSYPQAHDMDLFPDEQENTPSDLLPLDSEGRALVLDFGLFVLINVYCPNETSHARLPFKMNYHLMLQERVAKLVSEGREVIVVGDMNVCAASLDHCDGHLPSHASVFYEHPARRWMRDWLEPNGPMVDAVRKFWPDRDGMYTCWNMKICARETNYGTRVDYILTTRGLSKWLKHGDTLPSIKGSDHCPLYIDLHEEITLDTGAVVTLRDAMQLGTRKSPPRLASKFWPEYSGKQKLLSSFFAKGRDSPADAKLLSPPKGPDGPTDAKLPSPPTVAKAKNIQSLSPVASTTAESGASGNVKFAASPRTSQPSTPVKLSSSNPPNLKRNSKETLDASRTKKRLKPGQARLSNFFAKPAEASGKSVTAAVTVLDDDDDAVKDDQMEADYLLACELSKSQQVLVEQSEPVSENKGKGQGKEAWSQLFARVEPPKCTVHRESAKMFTVNKPGPNKGKTFFICSRPVGPGYDKGRGARPRDEVDHKYRCDFFKWASEVKRESLRQPSS</sequence>
<dbReference type="OrthoDB" id="391817at2759"/>
<feature type="binding site" evidence="9">
    <location>
        <position position="198"/>
    </location>
    <ligand>
        <name>Mg(2+)</name>
        <dbReference type="ChEBI" id="CHEBI:18420"/>
        <label>1</label>
    </ligand>
</feature>
<feature type="binding site" evidence="9">
    <location>
        <position position="296"/>
    </location>
    <ligand>
        <name>Mg(2+)</name>
        <dbReference type="ChEBI" id="CHEBI:18420"/>
        <label>1</label>
    </ligand>
</feature>
<feature type="active site" description="Proton acceptor" evidence="8">
    <location>
        <position position="297"/>
    </location>
</feature>
<keyword evidence="12" id="KW-0234">DNA repair</keyword>
<feature type="domain" description="GRF-type" evidence="14">
    <location>
        <begin position="542"/>
        <end position="603"/>
    </location>
</feature>
<evidence type="ECO:0000256" key="9">
    <source>
        <dbReference type="PIRSR" id="PIRSR604808-2"/>
    </source>
</evidence>
<feature type="binding site" evidence="9">
    <location>
        <position position="196"/>
    </location>
    <ligand>
        <name>Mg(2+)</name>
        <dbReference type="ChEBI" id="CHEBI:18420"/>
        <label>1</label>
    </ligand>
</feature>
<evidence type="ECO:0000256" key="8">
    <source>
        <dbReference type="PIRSR" id="PIRSR604808-1"/>
    </source>
</evidence>
<dbReference type="Pfam" id="PF03372">
    <property type="entry name" value="Exo_endo_phos"/>
    <property type="match status" value="1"/>
</dbReference>
<dbReference type="PANTHER" id="PTHR22748:SF4">
    <property type="entry name" value="DNA-(APURINIC OR APYRIMIDINIC SITE) ENDONUCLEASE 2"/>
    <property type="match status" value="1"/>
</dbReference>
<feature type="active site" evidence="8">
    <location>
        <position position="157"/>
    </location>
</feature>
<dbReference type="GO" id="GO:0008081">
    <property type="term" value="F:phosphoric diester hydrolase activity"/>
    <property type="evidence" value="ECO:0007669"/>
    <property type="project" value="TreeGrafter"/>
</dbReference>
<feature type="binding site" evidence="9">
    <location>
        <position position="7"/>
    </location>
    <ligand>
        <name>Mg(2+)</name>
        <dbReference type="ChEBI" id="CHEBI:18420"/>
        <label>1</label>
    </ligand>
</feature>
<organism evidence="15 16">
    <name type="scientific">Heliocybe sulcata</name>
    <dbReference type="NCBI Taxonomy" id="5364"/>
    <lineage>
        <taxon>Eukaryota</taxon>
        <taxon>Fungi</taxon>
        <taxon>Dikarya</taxon>
        <taxon>Basidiomycota</taxon>
        <taxon>Agaricomycotina</taxon>
        <taxon>Agaricomycetes</taxon>
        <taxon>Gloeophyllales</taxon>
        <taxon>Gloeophyllaceae</taxon>
        <taxon>Heliocybe</taxon>
    </lineage>
</organism>
<keyword evidence="16" id="KW-1185">Reference proteome</keyword>
<reference evidence="15 16" key="1">
    <citation type="journal article" date="2019" name="Nat. Ecol. Evol.">
        <title>Megaphylogeny resolves global patterns of mushroom evolution.</title>
        <authorList>
            <person name="Varga T."/>
            <person name="Krizsan K."/>
            <person name="Foldi C."/>
            <person name="Dima B."/>
            <person name="Sanchez-Garcia M."/>
            <person name="Sanchez-Ramirez S."/>
            <person name="Szollosi G.J."/>
            <person name="Szarkandi J.G."/>
            <person name="Papp V."/>
            <person name="Albert L."/>
            <person name="Andreopoulos W."/>
            <person name="Angelini C."/>
            <person name="Antonin V."/>
            <person name="Barry K.W."/>
            <person name="Bougher N.L."/>
            <person name="Buchanan P."/>
            <person name="Buyck B."/>
            <person name="Bense V."/>
            <person name="Catcheside P."/>
            <person name="Chovatia M."/>
            <person name="Cooper J."/>
            <person name="Damon W."/>
            <person name="Desjardin D."/>
            <person name="Finy P."/>
            <person name="Geml J."/>
            <person name="Haridas S."/>
            <person name="Hughes K."/>
            <person name="Justo A."/>
            <person name="Karasinski D."/>
            <person name="Kautmanova I."/>
            <person name="Kiss B."/>
            <person name="Kocsube S."/>
            <person name="Kotiranta H."/>
            <person name="LaButti K.M."/>
            <person name="Lechner B.E."/>
            <person name="Liimatainen K."/>
            <person name="Lipzen A."/>
            <person name="Lukacs Z."/>
            <person name="Mihaltcheva S."/>
            <person name="Morgado L.N."/>
            <person name="Niskanen T."/>
            <person name="Noordeloos M.E."/>
            <person name="Ohm R.A."/>
            <person name="Ortiz-Santana B."/>
            <person name="Ovrebo C."/>
            <person name="Racz N."/>
            <person name="Riley R."/>
            <person name="Savchenko A."/>
            <person name="Shiryaev A."/>
            <person name="Soop K."/>
            <person name="Spirin V."/>
            <person name="Szebenyi C."/>
            <person name="Tomsovsky M."/>
            <person name="Tulloss R.E."/>
            <person name="Uehling J."/>
            <person name="Grigoriev I.V."/>
            <person name="Vagvolgyi C."/>
            <person name="Papp T."/>
            <person name="Martin F.M."/>
            <person name="Miettinen O."/>
            <person name="Hibbett D.S."/>
            <person name="Nagy L.G."/>
        </authorList>
    </citation>
    <scope>NUCLEOTIDE SEQUENCE [LARGE SCALE GENOMIC DNA]</scope>
    <source>
        <strain evidence="15 16">OMC1185</strain>
    </source>
</reference>
<feature type="site" description="Important for catalytic activity" evidence="10">
    <location>
        <position position="271"/>
    </location>
</feature>
<evidence type="ECO:0000256" key="5">
    <source>
        <dbReference type="ARBA" id="ARBA00022833"/>
    </source>
</evidence>
<dbReference type="CDD" id="cd09088">
    <property type="entry name" value="Ape2-like_AP-endo"/>
    <property type="match status" value="1"/>
</dbReference>
<feature type="site" description="Transition state stabilizer" evidence="10">
    <location>
        <position position="198"/>
    </location>
</feature>
<feature type="compositionally biased region" description="Basic and acidic residues" evidence="13">
    <location>
        <begin position="438"/>
        <end position="447"/>
    </location>
</feature>
<dbReference type="InterPro" id="IPR036691">
    <property type="entry name" value="Endo/exonu/phosph_ase_sf"/>
</dbReference>
<dbReference type="InterPro" id="IPR010666">
    <property type="entry name" value="Znf_GRF"/>
</dbReference>
<dbReference type="NCBIfam" id="TIGR00633">
    <property type="entry name" value="xth"/>
    <property type="match status" value="1"/>
</dbReference>
<evidence type="ECO:0000256" key="10">
    <source>
        <dbReference type="PIRSR" id="PIRSR604808-3"/>
    </source>
</evidence>
<keyword evidence="6 9" id="KW-0460">Magnesium</keyword>
<evidence type="ECO:0000259" key="14">
    <source>
        <dbReference type="PROSITE" id="PS51999"/>
    </source>
</evidence>
<evidence type="ECO:0000256" key="12">
    <source>
        <dbReference type="RuleBase" id="RU362131"/>
    </source>
</evidence>
<proteinExistence type="inferred from homology"/>